<organism evidence="1 2">
    <name type="scientific">Paramecium sonneborni</name>
    <dbReference type="NCBI Taxonomy" id="65129"/>
    <lineage>
        <taxon>Eukaryota</taxon>
        <taxon>Sar</taxon>
        <taxon>Alveolata</taxon>
        <taxon>Ciliophora</taxon>
        <taxon>Intramacronucleata</taxon>
        <taxon>Oligohymenophorea</taxon>
        <taxon>Peniculida</taxon>
        <taxon>Parameciidae</taxon>
        <taxon>Paramecium</taxon>
    </lineage>
</organism>
<evidence type="ECO:0000313" key="1">
    <source>
        <dbReference type="EMBL" id="CAD8047635.1"/>
    </source>
</evidence>
<accession>A0A8S1JZG2</accession>
<gene>
    <name evidence="1" type="ORF">PSON_ATCC_30995.1.T0020539</name>
</gene>
<dbReference type="AlphaFoldDB" id="A0A8S1JZG2"/>
<dbReference type="OrthoDB" id="319299at2759"/>
<name>A0A8S1JZG2_9CILI</name>
<reference evidence="1" key="1">
    <citation type="submission" date="2021-01" db="EMBL/GenBank/DDBJ databases">
        <authorList>
            <consortium name="Genoscope - CEA"/>
            <person name="William W."/>
        </authorList>
    </citation>
    <scope>NUCLEOTIDE SEQUENCE</scope>
</reference>
<protein>
    <submittedName>
        <fullName evidence="1">Uncharacterized protein</fullName>
    </submittedName>
</protein>
<proteinExistence type="predicted"/>
<evidence type="ECO:0000313" key="2">
    <source>
        <dbReference type="Proteomes" id="UP000692954"/>
    </source>
</evidence>
<dbReference type="Proteomes" id="UP000692954">
    <property type="component" value="Unassembled WGS sequence"/>
</dbReference>
<sequence>MNELLGYNDSFRRSDNQPHAINVNVVVNLQSENFNLQLSIDPEIPFNIFVNGIKEQIFAQRMLAQYEETIEYQLGNGSNLRQNEARSLQYLGFTNNCTLYVRLKLMGSHNHMVQEPMINIICQYEESKIKLKHPFDSKRKFNVFLEEILLEQIFEDEIPKQFKNKIECQLEQGISIKQNETKSLYQLGFRENCTLNIKIKGTEDESSININCFYKKLKIKFKLPFDPEMAFLMFLQQIQLEQIFENEITEEYKNNIEYQLEEQGTIINKYEIRTLKSLGFTKNCTLNIKLNNQEEESSINIICFYKQLQIKLKLPFNPEIRFSDFLKQIQLEQIFENELPTNYKKNIQYQLEQGISINQKETKSLNSLGFKKNCTLNIKLSNREGEILILQQKRIFEVLVDLQFKKIELNISQYKNTPVSCVFHDILLELFSEQQSSVNQTFAFFINDKEIEPFDCRLLEDFQMIKSINLKMIPPNKQPNQQSNEKSQFAIKHKSLQQKFNLEQTIKIEFIDSDVEILTLINNSLEDIIQQIISELLISKKYKNYSIQYQINGEEFQDVYSLYSKTDIKIKIQFPKEQNVQNPQLKFQLTGEFYQKIFISGLINSNKFLIEEAIQLKGSNDELLEYVKFKIFGPKQSAYSQESLKKGWGFINVNYVQKIL</sequence>
<comment type="caution">
    <text evidence="1">The sequence shown here is derived from an EMBL/GenBank/DDBJ whole genome shotgun (WGS) entry which is preliminary data.</text>
</comment>
<dbReference type="EMBL" id="CAJJDN010000002">
    <property type="protein sequence ID" value="CAD8047635.1"/>
    <property type="molecule type" value="Genomic_DNA"/>
</dbReference>
<keyword evidence="2" id="KW-1185">Reference proteome</keyword>